<dbReference type="Pfam" id="PF02504">
    <property type="entry name" value="FA_synthesis"/>
    <property type="match status" value="1"/>
</dbReference>
<evidence type="ECO:0000256" key="2">
    <source>
        <dbReference type="ARBA" id="ARBA00022490"/>
    </source>
</evidence>
<comment type="subunit">
    <text evidence="9 10">Homodimer. Probably interacts with PlsY.</text>
</comment>
<proteinExistence type="inferred from homology"/>
<evidence type="ECO:0000313" key="11">
    <source>
        <dbReference type="EMBL" id="GAA1545396.1"/>
    </source>
</evidence>
<dbReference type="PANTHER" id="PTHR30100">
    <property type="entry name" value="FATTY ACID/PHOSPHOLIPID SYNTHESIS PROTEIN PLSX"/>
    <property type="match status" value="1"/>
</dbReference>
<dbReference type="Gene3D" id="3.40.718.10">
    <property type="entry name" value="Isopropylmalate Dehydrogenase"/>
    <property type="match status" value="1"/>
</dbReference>
<keyword evidence="3 10" id="KW-0444">Lipid biosynthesis</keyword>
<protein>
    <recommendedName>
        <fullName evidence="8 10">Phosphate acyltransferase</fullName>
        <ecNumber evidence="8 10">2.3.1.274</ecNumber>
    </recommendedName>
    <alternativeName>
        <fullName evidence="10">Acyl-ACP phosphotransacylase</fullName>
    </alternativeName>
    <alternativeName>
        <fullName evidence="10">Acyl-[acyl-carrier-protein]--phosphate acyltransferase</fullName>
    </alternativeName>
    <alternativeName>
        <fullName evidence="10">Phosphate-acyl-ACP acyltransferase</fullName>
    </alternativeName>
</protein>
<dbReference type="GO" id="GO:0016746">
    <property type="term" value="F:acyltransferase activity"/>
    <property type="evidence" value="ECO:0007669"/>
    <property type="project" value="UniProtKB-KW"/>
</dbReference>
<keyword evidence="7 10" id="KW-1208">Phospholipid metabolism</keyword>
<dbReference type="EC" id="2.3.1.274" evidence="8 10"/>
<dbReference type="HAMAP" id="MF_00019">
    <property type="entry name" value="PlsX"/>
    <property type="match status" value="1"/>
</dbReference>
<evidence type="ECO:0000256" key="9">
    <source>
        <dbReference type="ARBA" id="ARBA00046608"/>
    </source>
</evidence>
<keyword evidence="4 10" id="KW-0808">Transferase</keyword>
<evidence type="ECO:0000256" key="1">
    <source>
        <dbReference type="ARBA" id="ARBA00001232"/>
    </source>
</evidence>
<accession>A0ABN2BSQ7</accession>
<evidence type="ECO:0000256" key="10">
    <source>
        <dbReference type="HAMAP-Rule" id="MF_00019"/>
    </source>
</evidence>
<keyword evidence="5 10" id="KW-0443">Lipid metabolism</keyword>
<dbReference type="RefSeq" id="WP_344507987.1">
    <property type="nucleotide sequence ID" value="NZ_BAAAQD010000018.1"/>
</dbReference>
<dbReference type="Proteomes" id="UP001501470">
    <property type="component" value="Unassembled WGS sequence"/>
</dbReference>
<comment type="subcellular location">
    <subcellularLocation>
        <location evidence="10">Cytoplasm</location>
    </subcellularLocation>
    <text evidence="10">Associated with the membrane possibly through PlsY.</text>
</comment>
<keyword evidence="11" id="KW-0012">Acyltransferase</keyword>
<reference evidence="11 12" key="1">
    <citation type="journal article" date="2019" name="Int. J. Syst. Evol. Microbiol.">
        <title>The Global Catalogue of Microorganisms (GCM) 10K type strain sequencing project: providing services to taxonomists for standard genome sequencing and annotation.</title>
        <authorList>
            <consortium name="The Broad Institute Genomics Platform"/>
            <consortium name="The Broad Institute Genome Sequencing Center for Infectious Disease"/>
            <person name="Wu L."/>
            <person name="Ma J."/>
        </authorList>
    </citation>
    <scope>NUCLEOTIDE SEQUENCE [LARGE SCALE GENOMIC DNA]</scope>
    <source>
        <strain evidence="11 12">JCM 15933</strain>
    </source>
</reference>
<dbReference type="InterPro" id="IPR003664">
    <property type="entry name" value="FA_synthesis"/>
</dbReference>
<evidence type="ECO:0000256" key="3">
    <source>
        <dbReference type="ARBA" id="ARBA00022516"/>
    </source>
</evidence>
<name>A0ABN2BSQ7_9ACTN</name>
<sequence>MTRSDRSPHGGQPPSGTARIAVDLLGGDSAPAVVVDGALRACSADPDLHLLLVGPRESADEVIGALAVHDRERVSVSVVDRTVGMGDAPMRHVRRESTVRAAAEAVYAGRADAMVSAGSSGAAVAASAHVLGRLRGVRRPGLAAHVPTPHGPVLLLDVGVTIDGTMLELVQHAVLGAAYAKVALGVTDPRVGLLSIGSEPGKGDRLRRAVAVALSDTVLPAGGRYIGLVEGHDVPRGGPADVIVTDGFTGNILLKGIEGATAVSTVAAHRTEAVEAPHVVAASKGAALLGVAGAVVVCHGSADGPDIASGIALAARLHRERIIPAVAGLADELLTELSSAGGLTIRDALGERS</sequence>
<evidence type="ECO:0000256" key="8">
    <source>
        <dbReference type="ARBA" id="ARBA00024069"/>
    </source>
</evidence>
<evidence type="ECO:0000256" key="5">
    <source>
        <dbReference type="ARBA" id="ARBA00023098"/>
    </source>
</evidence>
<evidence type="ECO:0000256" key="6">
    <source>
        <dbReference type="ARBA" id="ARBA00023209"/>
    </source>
</evidence>
<evidence type="ECO:0000256" key="4">
    <source>
        <dbReference type="ARBA" id="ARBA00022679"/>
    </source>
</evidence>
<evidence type="ECO:0000256" key="7">
    <source>
        <dbReference type="ARBA" id="ARBA00023264"/>
    </source>
</evidence>
<evidence type="ECO:0000313" key="12">
    <source>
        <dbReference type="Proteomes" id="UP001501470"/>
    </source>
</evidence>
<dbReference type="PIRSF" id="PIRSF002465">
    <property type="entry name" value="Phsphlp_syn_PlsX"/>
    <property type="match status" value="1"/>
</dbReference>
<keyword evidence="12" id="KW-1185">Reference proteome</keyword>
<comment type="function">
    <text evidence="10">Catalyzes the reversible formation of acyl-phosphate (acyl-PO(4)) from acyl-[acyl-carrier-protein] (acyl-ACP). This enzyme utilizes acyl-ACP as fatty acyl donor, but not acyl-CoA.</text>
</comment>
<comment type="similarity">
    <text evidence="10">Belongs to the PlsX family.</text>
</comment>
<comment type="catalytic activity">
    <reaction evidence="1 10">
        <text>a fatty acyl-[ACP] + phosphate = an acyl phosphate + holo-[ACP]</text>
        <dbReference type="Rhea" id="RHEA:42292"/>
        <dbReference type="Rhea" id="RHEA-COMP:9685"/>
        <dbReference type="Rhea" id="RHEA-COMP:14125"/>
        <dbReference type="ChEBI" id="CHEBI:43474"/>
        <dbReference type="ChEBI" id="CHEBI:59918"/>
        <dbReference type="ChEBI" id="CHEBI:64479"/>
        <dbReference type="ChEBI" id="CHEBI:138651"/>
        <dbReference type="EC" id="2.3.1.274"/>
    </reaction>
</comment>
<dbReference type="EMBL" id="BAAAQD010000018">
    <property type="protein sequence ID" value="GAA1545396.1"/>
    <property type="molecule type" value="Genomic_DNA"/>
</dbReference>
<comment type="pathway">
    <text evidence="10">Lipid metabolism; phospholipid metabolism.</text>
</comment>
<dbReference type="PANTHER" id="PTHR30100:SF1">
    <property type="entry name" value="PHOSPHATE ACYLTRANSFERASE"/>
    <property type="match status" value="1"/>
</dbReference>
<gene>
    <name evidence="10 11" type="primary">plsX</name>
    <name evidence="11" type="ORF">GCM10009827_076780</name>
</gene>
<dbReference type="SUPFAM" id="SSF53659">
    <property type="entry name" value="Isocitrate/Isopropylmalate dehydrogenase-like"/>
    <property type="match status" value="1"/>
</dbReference>
<keyword evidence="6 10" id="KW-0594">Phospholipid biosynthesis</keyword>
<keyword evidence="2 10" id="KW-0963">Cytoplasm</keyword>
<organism evidence="11 12">
    <name type="scientific">Dactylosporangium maewongense</name>
    <dbReference type="NCBI Taxonomy" id="634393"/>
    <lineage>
        <taxon>Bacteria</taxon>
        <taxon>Bacillati</taxon>
        <taxon>Actinomycetota</taxon>
        <taxon>Actinomycetes</taxon>
        <taxon>Micromonosporales</taxon>
        <taxon>Micromonosporaceae</taxon>
        <taxon>Dactylosporangium</taxon>
    </lineage>
</organism>
<dbReference type="InterPro" id="IPR012281">
    <property type="entry name" value="Phospholipid_synth_PlsX-like"/>
</dbReference>
<comment type="caution">
    <text evidence="11">The sequence shown here is derived from an EMBL/GenBank/DDBJ whole genome shotgun (WGS) entry which is preliminary data.</text>
</comment>